<dbReference type="OrthoDB" id="2013972at2759"/>
<evidence type="ECO:0000313" key="2">
    <source>
        <dbReference type="Proteomes" id="UP000277580"/>
    </source>
</evidence>
<protein>
    <submittedName>
        <fullName evidence="1">S-adenosyl-L-methionine-dependent methyltransferase</fullName>
    </submittedName>
</protein>
<accession>A0A3N4KC26</accession>
<dbReference type="InParanoid" id="A0A3N4KC26"/>
<dbReference type="Pfam" id="PF13489">
    <property type="entry name" value="Methyltransf_23"/>
    <property type="match status" value="1"/>
</dbReference>
<dbReference type="GO" id="GO:0032259">
    <property type="term" value="P:methylation"/>
    <property type="evidence" value="ECO:0007669"/>
    <property type="project" value="UniProtKB-KW"/>
</dbReference>
<dbReference type="Gene3D" id="3.40.50.150">
    <property type="entry name" value="Vaccinia Virus protein VP39"/>
    <property type="match status" value="1"/>
</dbReference>
<keyword evidence="2" id="KW-1185">Reference proteome</keyword>
<proteinExistence type="predicted"/>
<dbReference type="PANTHER" id="PTHR43591">
    <property type="entry name" value="METHYLTRANSFERASE"/>
    <property type="match status" value="1"/>
</dbReference>
<dbReference type="PANTHER" id="PTHR43591:SF10">
    <property type="entry name" value="ABC TRANSMEMBRANE TYPE-1 DOMAIN-CONTAINING PROTEIN-RELATED"/>
    <property type="match status" value="1"/>
</dbReference>
<gene>
    <name evidence="1" type="ORF">P167DRAFT_496655</name>
</gene>
<reference evidence="1 2" key="1">
    <citation type="journal article" date="2018" name="Nat. Ecol. Evol.">
        <title>Pezizomycetes genomes reveal the molecular basis of ectomycorrhizal truffle lifestyle.</title>
        <authorList>
            <person name="Murat C."/>
            <person name="Payen T."/>
            <person name="Noel B."/>
            <person name="Kuo A."/>
            <person name="Morin E."/>
            <person name="Chen J."/>
            <person name="Kohler A."/>
            <person name="Krizsan K."/>
            <person name="Balestrini R."/>
            <person name="Da Silva C."/>
            <person name="Montanini B."/>
            <person name="Hainaut M."/>
            <person name="Levati E."/>
            <person name="Barry K.W."/>
            <person name="Belfiori B."/>
            <person name="Cichocki N."/>
            <person name="Clum A."/>
            <person name="Dockter R.B."/>
            <person name="Fauchery L."/>
            <person name="Guy J."/>
            <person name="Iotti M."/>
            <person name="Le Tacon F."/>
            <person name="Lindquist E.A."/>
            <person name="Lipzen A."/>
            <person name="Malagnac F."/>
            <person name="Mello A."/>
            <person name="Molinier V."/>
            <person name="Miyauchi S."/>
            <person name="Poulain J."/>
            <person name="Riccioni C."/>
            <person name="Rubini A."/>
            <person name="Sitrit Y."/>
            <person name="Splivallo R."/>
            <person name="Traeger S."/>
            <person name="Wang M."/>
            <person name="Zifcakova L."/>
            <person name="Wipf D."/>
            <person name="Zambonelli A."/>
            <person name="Paolocci F."/>
            <person name="Nowrousian M."/>
            <person name="Ottonello S."/>
            <person name="Baldrian P."/>
            <person name="Spatafora J.W."/>
            <person name="Henrissat B."/>
            <person name="Nagy L.G."/>
            <person name="Aury J.M."/>
            <person name="Wincker P."/>
            <person name="Grigoriev I.V."/>
            <person name="Bonfante P."/>
            <person name="Martin F.M."/>
        </authorList>
    </citation>
    <scope>NUCLEOTIDE SEQUENCE [LARGE SCALE GENOMIC DNA]</scope>
    <source>
        <strain evidence="1 2">CCBAS932</strain>
    </source>
</reference>
<dbReference type="CDD" id="cd02440">
    <property type="entry name" value="AdoMet_MTases"/>
    <property type="match status" value="1"/>
</dbReference>
<dbReference type="InterPro" id="IPR029063">
    <property type="entry name" value="SAM-dependent_MTases_sf"/>
</dbReference>
<dbReference type="EMBL" id="ML119211">
    <property type="protein sequence ID" value="RPB06872.1"/>
    <property type="molecule type" value="Genomic_DNA"/>
</dbReference>
<dbReference type="GO" id="GO:0008168">
    <property type="term" value="F:methyltransferase activity"/>
    <property type="evidence" value="ECO:0007669"/>
    <property type="project" value="UniProtKB-KW"/>
</dbReference>
<keyword evidence="1" id="KW-0489">Methyltransferase</keyword>
<keyword evidence="1" id="KW-0808">Transferase</keyword>
<evidence type="ECO:0000313" key="1">
    <source>
        <dbReference type="EMBL" id="RPB06872.1"/>
    </source>
</evidence>
<dbReference type="SUPFAM" id="SSF53335">
    <property type="entry name" value="S-adenosyl-L-methionine-dependent methyltransferases"/>
    <property type="match status" value="1"/>
</dbReference>
<sequence length="310" mass="34949">MLLVPLQYPSKTGLTSFYRITDTTSLKSSIIDYIYENGRRYHRYKEGSYMLPNDETEQDRLDMHHHIFGLLLDGELHLAPVGENPQNILDVGTGTGIWAIEMADLHPSAKVIGIDLSPIQPKWVPPNCSFEVDDAEMPWTFPVDHFDLIHSRNLMQSIKSWPKYLEEMYKHTRPGGYIDVAELEAGIQSDDNSIPARSSLAIIMRLYGEALEAGGLPQHVGRAMKKMVQEAGFVDVQARAPKQPLGGWPRNPGLKKVGQYLQICCETGFEAYSMALFTRVLGMTNEEVMTLVAGAIRDTRDRKIHSYINL</sequence>
<dbReference type="Proteomes" id="UP000277580">
    <property type="component" value="Unassembled WGS sequence"/>
</dbReference>
<organism evidence="1 2">
    <name type="scientific">Morchella conica CCBAS932</name>
    <dbReference type="NCBI Taxonomy" id="1392247"/>
    <lineage>
        <taxon>Eukaryota</taxon>
        <taxon>Fungi</taxon>
        <taxon>Dikarya</taxon>
        <taxon>Ascomycota</taxon>
        <taxon>Pezizomycotina</taxon>
        <taxon>Pezizomycetes</taxon>
        <taxon>Pezizales</taxon>
        <taxon>Morchellaceae</taxon>
        <taxon>Morchella</taxon>
    </lineage>
</organism>
<dbReference type="STRING" id="1392247.A0A3N4KC26"/>
<name>A0A3N4KC26_9PEZI</name>
<dbReference type="AlphaFoldDB" id="A0A3N4KC26"/>